<proteinExistence type="inferred from homology"/>
<reference evidence="10" key="2">
    <citation type="submission" date="2023-06" db="EMBL/GenBank/DDBJ databases">
        <authorList>
            <consortium name="Lawrence Berkeley National Laboratory"/>
            <person name="Haridas S."/>
            <person name="Hensen N."/>
            <person name="Bonometti L."/>
            <person name="Westerberg I."/>
            <person name="Brannstrom I.O."/>
            <person name="Guillou S."/>
            <person name="Cros-Aarteil S."/>
            <person name="Calhoun S."/>
            <person name="Kuo A."/>
            <person name="Mondo S."/>
            <person name="Pangilinan J."/>
            <person name="Riley R."/>
            <person name="Labutti K."/>
            <person name="Andreopoulos B."/>
            <person name="Lipzen A."/>
            <person name="Chen C."/>
            <person name="Yanf M."/>
            <person name="Daum C."/>
            <person name="Ng V."/>
            <person name="Clum A."/>
            <person name="Steindorff A."/>
            <person name="Ohm R."/>
            <person name="Martin F."/>
            <person name="Silar P."/>
            <person name="Natvig D."/>
            <person name="Lalanne C."/>
            <person name="Gautier V."/>
            <person name="Ament-Velasquez S.L."/>
            <person name="Kruys A."/>
            <person name="Hutchinson M.I."/>
            <person name="Powell A.J."/>
            <person name="Barry K."/>
            <person name="Miller A.N."/>
            <person name="Grigoriev I.V."/>
            <person name="Debuchy R."/>
            <person name="Gladieux P."/>
            <person name="Thoren M.H."/>
            <person name="Johannesson H."/>
        </authorList>
    </citation>
    <scope>NUCLEOTIDE SEQUENCE</scope>
    <source>
        <strain evidence="10">CBS 168.71</strain>
    </source>
</reference>
<keyword evidence="5 9" id="KW-1133">Transmembrane helix</keyword>
<name>A0AAE0HQQ8_9PEZI</name>
<evidence type="ECO:0000256" key="3">
    <source>
        <dbReference type="ARBA" id="ARBA00022448"/>
    </source>
</evidence>
<feature type="transmembrane region" description="Helical" evidence="9">
    <location>
        <begin position="32"/>
        <end position="54"/>
    </location>
</feature>
<dbReference type="InterPro" id="IPR011701">
    <property type="entry name" value="MFS"/>
</dbReference>
<protein>
    <submittedName>
        <fullName evidence="10">Major facilitator superfamily domain-containing protein</fullName>
    </submittedName>
</protein>
<dbReference type="Gene3D" id="1.20.1250.20">
    <property type="entry name" value="MFS general substrate transporter like domains"/>
    <property type="match status" value="2"/>
</dbReference>
<evidence type="ECO:0000256" key="1">
    <source>
        <dbReference type="ARBA" id="ARBA00004141"/>
    </source>
</evidence>
<comment type="caution">
    <text evidence="10">The sequence shown here is derived from an EMBL/GenBank/DDBJ whole genome shotgun (WGS) entry which is preliminary data.</text>
</comment>
<dbReference type="Proteomes" id="UP001278766">
    <property type="component" value="Unassembled WGS sequence"/>
</dbReference>
<evidence type="ECO:0000256" key="6">
    <source>
        <dbReference type="ARBA" id="ARBA00023063"/>
    </source>
</evidence>
<reference evidence="10" key="1">
    <citation type="journal article" date="2023" name="Mol. Phylogenet. Evol.">
        <title>Genome-scale phylogeny and comparative genomics of the fungal order Sordariales.</title>
        <authorList>
            <person name="Hensen N."/>
            <person name="Bonometti L."/>
            <person name="Westerberg I."/>
            <person name="Brannstrom I.O."/>
            <person name="Guillou S."/>
            <person name="Cros-Aarteil S."/>
            <person name="Calhoun S."/>
            <person name="Haridas S."/>
            <person name="Kuo A."/>
            <person name="Mondo S."/>
            <person name="Pangilinan J."/>
            <person name="Riley R."/>
            <person name="LaButti K."/>
            <person name="Andreopoulos B."/>
            <person name="Lipzen A."/>
            <person name="Chen C."/>
            <person name="Yan M."/>
            <person name="Daum C."/>
            <person name="Ng V."/>
            <person name="Clum A."/>
            <person name="Steindorff A."/>
            <person name="Ohm R.A."/>
            <person name="Martin F."/>
            <person name="Silar P."/>
            <person name="Natvig D.O."/>
            <person name="Lalanne C."/>
            <person name="Gautier V."/>
            <person name="Ament-Velasquez S.L."/>
            <person name="Kruys A."/>
            <person name="Hutchinson M.I."/>
            <person name="Powell A.J."/>
            <person name="Barry K."/>
            <person name="Miller A.N."/>
            <person name="Grigoriev I.V."/>
            <person name="Debuchy R."/>
            <person name="Gladieux P."/>
            <person name="Hiltunen Thoren M."/>
            <person name="Johannesson H."/>
        </authorList>
    </citation>
    <scope>NUCLEOTIDE SEQUENCE</scope>
    <source>
        <strain evidence="10">CBS 168.71</strain>
    </source>
</reference>
<dbReference type="InterPro" id="IPR044772">
    <property type="entry name" value="NO3_transporter"/>
</dbReference>
<dbReference type="PANTHER" id="PTHR23515">
    <property type="entry name" value="HIGH-AFFINITY NITRATE TRANSPORTER 2.3"/>
    <property type="match status" value="1"/>
</dbReference>
<feature type="transmembrane region" description="Helical" evidence="9">
    <location>
        <begin position="471"/>
        <end position="492"/>
    </location>
</feature>
<feature type="transmembrane region" description="Helical" evidence="9">
    <location>
        <begin position="160"/>
        <end position="179"/>
    </location>
</feature>
<evidence type="ECO:0000256" key="2">
    <source>
        <dbReference type="ARBA" id="ARBA00008432"/>
    </source>
</evidence>
<feature type="transmembrane region" description="Helical" evidence="9">
    <location>
        <begin position="432"/>
        <end position="451"/>
    </location>
</feature>
<feature type="transmembrane region" description="Helical" evidence="9">
    <location>
        <begin position="128"/>
        <end position="148"/>
    </location>
</feature>
<feature type="transmembrane region" description="Helical" evidence="9">
    <location>
        <begin position="74"/>
        <end position="91"/>
    </location>
</feature>
<dbReference type="RefSeq" id="XP_062664499.1">
    <property type="nucleotide sequence ID" value="XM_062800030.1"/>
</dbReference>
<accession>A0AAE0HQQ8</accession>
<dbReference type="GeneID" id="87836978"/>
<evidence type="ECO:0000313" key="10">
    <source>
        <dbReference type="EMBL" id="KAK3300985.1"/>
    </source>
</evidence>
<evidence type="ECO:0000256" key="8">
    <source>
        <dbReference type="SAM" id="MobiDB-lite"/>
    </source>
</evidence>
<dbReference type="AlphaFoldDB" id="A0AAE0HQQ8"/>
<feature type="transmembrane region" description="Helical" evidence="9">
    <location>
        <begin position="199"/>
        <end position="220"/>
    </location>
</feature>
<feature type="region of interest" description="Disordered" evidence="8">
    <location>
        <begin position="247"/>
        <end position="295"/>
    </location>
</feature>
<dbReference type="InterPro" id="IPR004737">
    <property type="entry name" value="NO3_transporter_NarK/NarU-like"/>
</dbReference>
<gene>
    <name evidence="10" type="ORF">B0H64DRAFT_28526</name>
</gene>
<dbReference type="SUPFAM" id="SSF103473">
    <property type="entry name" value="MFS general substrate transporter"/>
    <property type="match status" value="1"/>
</dbReference>
<dbReference type="InterPro" id="IPR036259">
    <property type="entry name" value="MFS_trans_sf"/>
</dbReference>
<evidence type="ECO:0000256" key="7">
    <source>
        <dbReference type="ARBA" id="ARBA00023136"/>
    </source>
</evidence>
<dbReference type="GO" id="GO:0016020">
    <property type="term" value="C:membrane"/>
    <property type="evidence" value="ECO:0007669"/>
    <property type="project" value="UniProtKB-SubCell"/>
</dbReference>
<feature type="region of interest" description="Disordered" evidence="8">
    <location>
        <begin position="311"/>
        <end position="340"/>
    </location>
</feature>
<organism evidence="10 11">
    <name type="scientific">Chaetomium fimeti</name>
    <dbReference type="NCBI Taxonomy" id="1854472"/>
    <lineage>
        <taxon>Eukaryota</taxon>
        <taxon>Fungi</taxon>
        <taxon>Dikarya</taxon>
        <taxon>Ascomycota</taxon>
        <taxon>Pezizomycotina</taxon>
        <taxon>Sordariomycetes</taxon>
        <taxon>Sordariomycetidae</taxon>
        <taxon>Sordariales</taxon>
        <taxon>Chaetomiaceae</taxon>
        <taxon>Chaetomium</taxon>
    </lineage>
</organism>
<sequence>MGFKLSHLYTPPNVNPVTLKARSIPFFNPVDIYGRVFFFSWFGFMIAFWAWYTFPPLLTHTIKYDLNLSPTEVANSNIVSLCATLLVRLVAGPLCDQFGPRKVFGGLLLVGSVPLGLAPLVHNAAGLYASRFFIGILGGSFVPCQVWSTGFFDKNIVGTANALTGGFGNAGGGITYFIMPAVYDGLIGAGYVPGQAWRLTFLVPLAMVITTGIALIVLCPDTPTGKWADRHLHAQPYRDAQTDLCSQAASPEYDSTTDTEKGTIVDVPGLITDRPSTPDPKQPPSRSHSPNHDKSPTIAISFPITFDRDLNPSLNPHHDSHHPSNTTTHPTITPPNSPTPATLLATTLTPQTAFHALTYLCTFGAELALNGILASYYAQRFPHLTQTAAANWAALFGFLNLLARPLGGVVSDLLYGYFGSGEEGVGLWWKKGWVVGCGVGAGVGLVVVGVVDSGGGGGGGGGSSGGWGGEGVVFGLVGLVAVLLEAGNGANFSLLPHVHPQANGVVAGLTGAAGNLGGVVFAVVFRFMEGGTGYAKGFWVIGVVHLVVFAAVCWIPPVPRGQVGGR</sequence>
<dbReference type="Pfam" id="PF07690">
    <property type="entry name" value="MFS_1"/>
    <property type="match status" value="1"/>
</dbReference>
<feature type="transmembrane region" description="Helical" evidence="9">
    <location>
        <begin position="537"/>
        <end position="556"/>
    </location>
</feature>
<evidence type="ECO:0000256" key="5">
    <source>
        <dbReference type="ARBA" id="ARBA00022989"/>
    </source>
</evidence>
<keyword evidence="3" id="KW-0813">Transport</keyword>
<feature type="compositionally biased region" description="Basic and acidic residues" evidence="8">
    <location>
        <begin position="311"/>
        <end position="322"/>
    </location>
</feature>
<feature type="compositionally biased region" description="Polar residues" evidence="8">
    <location>
        <begin position="247"/>
        <end position="256"/>
    </location>
</feature>
<evidence type="ECO:0000313" key="11">
    <source>
        <dbReference type="Proteomes" id="UP001278766"/>
    </source>
</evidence>
<keyword evidence="7 9" id="KW-0472">Membrane</keyword>
<comment type="subcellular location">
    <subcellularLocation>
        <location evidence="1">Membrane</location>
        <topology evidence="1">Multi-pass membrane protein</topology>
    </subcellularLocation>
</comment>
<dbReference type="GO" id="GO:0042128">
    <property type="term" value="P:nitrate assimilation"/>
    <property type="evidence" value="ECO:0007669"/>
    <property type="project" value="UniProtKB-KW"/>
</dbReference>
<comment type="similarity">
    <text evidence="2">Belongs to the major facilitator superfamily. Nitrate/nitrite porter (TC 2.A.1.8) family.</text>
</comment>
<feature type="transmembrane region" description="Helical" evidence="9">
    <location>
        <begin position="504"/>
        <end position="525"/>
    </location>
</feature>
<keyword evidence="6" id="KW-0534">Nitrate assimilation</keyword>
<dbReference type="EMBL" id="JAUEPN010000001">
    <property type="protein sequence ID" value="KAK3300985.1"/>
    <property type="molecule type" value="Genomic_DNA"/>
</dbReference>
<keyword evidence="11" id="KW-1185">Reference proteome</keyword>
<dbReference type="GO" id="GO:0015112">
    <property type="term" value="F:nitrate transmembrane transporter activity"/>
    <property type="evidence" value="ECO:0007669"/>
    <property type="project" value="InterPro"/>
</dbReference>
<dbReference type="NCBIfam" id="TIGR00886">
    <property type="entry name" value="2A0108"/>
    <property type="match status" value="1"/>
</dbReference>
<evidence type="ECO:0000256" key="4">
    <source>
        <dbReference type="ARBA" id="ARBA00022692"/>
    </source>
</evidence>
<keyword evidence="4 9" id="KW-0812">Transmembrane</keyword>
<evidence type="ECO:0000256" key="9">
    <source>
        <dbReference type="SAM" id="Phobius"/>
    </source>
</evidence>
<feature type="transmembrane region" description="Helical" evidence="9">
    <location>
        <begin position="103"/>
        <end position="122"/>
    </location>
</feature>
<dbReference type="GO" id="GO:0015113">
    <property type="term" value="F:nitrite transmembrane transporter activity"/>
    <property type="evidence" value="ECO:0007669"/>
    <property type="project" value="InterPro"/>
</dbReference>